<evidence type="ECO:0000313" key="1">
    <source>
        <dbReference type="EMBL" id="KIY20551.1"/>
    </source>
</evidence>
<proteinExistence type="predicted"/>
<accession>A0A0D6Z664</accession>
<dbReference type="OrthoDB" id="2354029at2"/>
<protein>
    <submittedName>
        <fullName evidence="1">Uncharacterized protein</fullName>
    </submittedName>
</protein>
<dbReference type="Proteomes" id="UP000032512">
    <property type="component" value="Unassembled WGS sequence"/>
</dbReference>
<organism evidence="1 2">
    <name type="scientific">Mesobacillus subterraneus</name>
    <dbReference type="NCBI Taxonomy" id="285983"/>
    <lineage>
        <taxon>Bacteria</taxon>
        <taxon>Bacillati</taxon>
        <taxon>Bacillota</taxon>
        <taxon>Bacilli</taxon>
        <taxon>Bacillales</taxon>
        <taxon>Bacillaceae</taxon>
        <taxon>Mesobacillus</taxon>
    </lineage>
</organism>
<dbReference type="EMBL" id="JXIQ01000197">
    <property type="protein sequence ID" value="KIY20551.1"/>
    <property type="molecule type" value="Genomic_DNA"/>
</dbReference>
<evidence type="ECO:0000313" key="2">
    <source>
        <dbReference type="Proteomes" id="UP000032512"/>
    </source>
</evidence>
<name>A0A0D6Z664_9BACI</name>
<dbReference type="RefSeq" id="WP_044396602.1">
    <property type="nucleotide sequence ID" value="NZ_JXIQ01000197.1"/>
</dbReference>
<gene>
    <name evidence="1" type="ORF">UB32_18550</name>
</gene>
<dbReference type="AlphaFoldDB" id="A0A0D6Z664"/>
<reference evidence="1 2" key="1">
    <citation type="submission" date="2015-01" db="EMBL/GenBank/DDBJ databases">
        <title>Draft genome sequences of the supercritical CO2 tolerant bacteria Bacillus subterraneus MITOT1 and Bacillus cereus MIT0214.</title>
        <authorList>
            <person name="Peet K.C."/>
            <person name="Thompson J.R."/>
        </authorList>
    </citation>
    <scope>NUCLEOTIDE SEQUENCE [LARGE SCALE GENOMIC DNA]</scope>
    <source>
        <strain evidence="1 2">MITOT1</strain>
    </source>
</reference>
<dbReference type="PATRIC" id="fig|285983.3.peg.3281"/>
<sequence>MTNVYFYPDAYSEEDDLFEVTGKPKYAHYIEVDEIEKFLIDYLCVLNKFPVYLTLTTYNDYEEIEVLLIKLKQEYLVETLSDIVYSSTEDGGILKYHIPIIKVNITNAKALESIISSTFWLAESNCKYIFSTSDNVSYKTEKEKDWRGKDVEYSTIFIDMTKETTTIGITHDAHGLYLFSTLEEYGSIFNIEKQLKNYTIVTNE</sequence>
<comment type="caution">
    <text evidence="1">The sequence shown here is derived from an EMBL/GenBank/DDBJ whole genome shotgun (WGS) entry which is preliminary data.</text>
</comment>
<keyword evidence="2" id="KW-1185">Reference proteome</keyword>